<comment type="caution">
    <text evidence="2">The sequence shown here is derived from an EMBL/GenBank/DDBJ whole genome shotgun (WGS) entry which is preliminary data.</text>
</comment>
<dbReference type="Proteomes" id="UP000266841">
    <property type="component" value="Unassembled WGS sequence"/>
</dbReference>
<evidence type="ECO:0000313" key="2">
    <source>
        <dbReference type="EMBL" id="EJK66126.1"/>
    </source>
</evidence>
<feature type="compositionally biased region" description="Acidic residues" evidence="1">
    <location>
        <begin position="279"/>
        <end position="288"/>
    </location>
</feature>
<evidence type="ECO:0000313" key="3">
    <source>
        <dbReference type="Proteomes" id="UP000266841"/>
    </source>
</evidence>
<protein>
    <submittedName>
        <fullName evidence="2">Uncharacterized protein</fullName>
    </submittedName>
</protein>
<dbReference type="OrthoDB" id="46446at2759"/>
<evidence type="ECO:0000256" key="1">
    <source>
        <dbReference type="SAM" id="MobiDB-lite"/>
    </source>
</evidence>
<feature type="compositionally biased region" description="Acidic residues" evidence="1">
    <location>
        <begin position="296"/>
        <end position="311"/>
    </location>
</feature>
<reference evidence="2 3" key="1">
    <citation type="journal article" date="2012" name="Genome Biol.">
        <title>Genome and low-iron response of an oceanic diatom adapted to chronic iron limitation.</title>
        <authorList>
            <person name="Lommer M."/>
            <person name="Specht M."/>
            <person name="Roy A.S."/>
            <person name="Kraemer L."/>
            <person name="Andreson R."/>
            <person name="Gutowska M.A."/>
            <person name="Wolf J."/>
            <person name="Bergner S.V."/>
            <person name="Schilhabel M.B."/>
            <person name="Klostermeier U.C."/>
            <person name="Beiko R.G."/>
            <person name="Rosenstiel P."/>
            <person name="Hippler M."/>
            <person name="Laroche J."/>
        </authorList>
    </citation>
    <scope>NUCLEOTIDE SEQUENCE [LARGE SCALE GENOMIC DNA]</scope>
    <source>
        <strain evidence="2 3">CCMP1005</strain>
    </source>
</reference>
<dbReference type="eggNOG" id="ENOG502SVM2">
    <property type="taxonomic scope" value="Eukaryota"/>
</dbReference>
<organism evidence="2 3">
    <name type="scientific">Thalassiosira oceanica</name>
    <name type="common">Marine diatom</name>
    <dbReference type="NCBI Taxonomy" id="159749"/>
    <lineage>
        <taxon>Eukaryota</taxon>
        <taxon>Sar</taxon>
        <taxon>Stramenopiles</taxon>
        <taxon>Ochrophyta</taxon>
        <taxon>Bacillariophyta</taxon>
        <taxon>Coscinodiscophyceae</taxon>
        <taxon>Thalassiosirophycidae</taxon>
        <taxon>Thalassiosirales</taxon>
        <taxon>Thalassiosiraceae</taxon>
        <taxon>Thalassiosira</taxon>
    </lineage>
</organism>
<dbReference type="OMA" id="TNCRRRE"/>
<dbReference type="AlphaFoldDB" id="K0SYR7"/>
<feature type="region of interest" description="Disordered" evidence="1">
    <location>
        <begin position="279"/>
        <end position="311"/>
    </location>
</feature>
<accession>K0SYR7</accession>
<keyword evidence="3" id="KW-1185">Reference proteome</keyword>
<proteinExistence type="predicted"/>
<gene>
    <name evidence="2" type="ORF">THAOC_12970</name>
</gene>
<sequence length="311" mass="33828">MGGARNDPGDDRRADAEVFNRFASIVRDRLAALADSPQQNSPDGGSVIDRLYKSPEFDAEKRVLNELNGLGLRQGVLAAAGCFAFLRISPRMISNYLRRRAGVPPAGSGGEGASATARNPFRRGSYEFDKPLSGTAVAPERPGLLFRAIRFGLDTFVSLSIGAYASIAFVDKNEMMRKFAEIPLVQGRSLLSEELCADFAEEFRRTPPGVWDRSGDSDGVGGEFDFRRTIRGFVTNCRRREVCEAELREEHGLGRREAVSVPAPGVPRVDVSLDDLLLDASGSDESDEGSGGGGDYFEEYFGAEDNDQVTK</sequence>
<dbReference type="EMBL" id="AGNL01015252">
    <property type="protein sequence ID" value="EJK66126.1"/>
    <property type="molecule type" value="Genomic_DNA"/>
</dbReference>
<name>K0SYR7_THAOC</name>